<keyword evidence="3" id="KW-1185">Reference proteome</keyword>
<evidence type="ECO:0000259" key="1">
    <source>
        <dbReference type="PROSITE" id="PS50206"/>
    </source>
</evidence>
<dbReference type="Pfam" id="PF00581">
    <property type="entry name" value="Rhodanese"/>
    <property type="match status" value="1"/>
</dbReference>
<evidence type="ECO:0000313" key="3">
    <source>
        <dbReference type="Proteomes" id="UP000430345"/>
    </source>
</evidence>
<dbReference type="PANTHER" id="PTHR43031:SF18">
    <property type="entry name" value="RHODANESE-RELATED SULFURTRANSFERASES"/>
    <property type="match status" value="1"/>
</dbReference>
<gene>
    <name evidence="2" type="ORF">GBZ86_16765</name>
</gene>
<dbReference type="InterPro" id="IPR001763">
    <property type="entry name" value="Rhodanese-like_dom"/>
</dbReference>
<dbReference type="PANTHER" id="PTHR43031">
    <property type="entry name" value="FAD-DEPENDENT OXIDOREDUCTASE"/>
    <property type="match status" value="1"/>
</dbReference>
<dbReference type="InterPro" id="IPR050229">
    <property type="entry name" value="GlpE_sulfurtransferase"/>
</dbReference>
<dbReference type="InterPro" id="IPR036873">
    <property type="entry name" value="Rhodanese-like_dom_sf"/>
</dbReference>
<dbReference type="CDD" id="cd00158">
    <property type="entry name" value="RHOD"/>
    <property type="match status" value="1"/>
</dbReference>
<feature type="domain" description="Rhodanese" evidence="1">
    <location>
        <begin position="44"/>
        <end position="131"/>
    </location>
</feature>
<dbReference type="AlphaFoldDB" id="A0A6I1MX80"/>
<feature type="non-terminal residue" evidence="2">
    <location>
        <position position="1"/>
    </location>
</feature>
<dbReference type="SUPFAM" id="SSF52821">
    <property type="entry name" value="Rhodanese/Cell cycle control phosphatase"/>
    <property type="match status" value="1"/>
</dbReference>
<sequence>LISILLVTIFSIALISCGKSKQASSKASVSKNISIEESKKLIDDNKVDLILDVRDEKQFKEGHLPKATLISYKEVKNKISELKNFKDKPILIYCNSGKKSADSIKILEENGFNNIFHMVDGINKWHYEIEK</sequence>
<dbReference type="Proteomes" id="UP000430345">
    <property type="component" value="Unassembled WGS sequence"/>
</dbReference>
<dbReference type="PROSITE" id="PS50206">
    <property type="entry name" value="RHODANESE_3"/>
    <property type="match status" value="1"/>
</dbReference>
<dbReference type="Gene3D" id="3.40.250.10">
    <property type="entry name" value="Rhodanese-like domain"/>
    <property type="match status" value="1"/>
</dbReference>
<accession>A0A6I1MX80</accession>
<protein>
    <submittedName>
        <fullName evidence="2">Rhodanese-like domain-containing protein</fullName>
    </submittedName>
</protein>
<reference evidence="2 3" key="1">
    <citation type="submission" date="2019-10" db="EMBL/GenBank/DDBJ databases">
        <title>The Genome Sequence of Clostridium tarantellae Isolated from Fish Brain.</title>
        <authorList>
            <person name="Bano L."/>
            <person name="Kiel M."/>
            <person name="Sales G."/>
            <person name="Doxey A.C."/>
            <person name="Mansfield M.J."/>
            <person name="Schiavone M."/>
            <person name="Rossetto O."/>
            <person name="Pirazzini M."/>
            <person name="Dobrindt U."/>
            <person name="Montecucco C."/>
        </authorList>
    </citation>
    <scope>NUCLEOTIDE SEQUENCE [LARGE SCALE GENOMIC DNA]</scope>
    <source>
        <strain evidence="2 3">DSM 3997</strain>
    </source>
</reference>
<dbReference type="OrthoDB" id="9800872at2"/>
<proteinExistence type="predicted"/>
<evidence type="ECO:0000313" key="2">
    <source>
        <dbReference type="EMBL" id="MPQ45361.1"/>
    </source>
</evidence>
<dbReference type="SMART" id="SM00450">
    <property type="entry name" value="RHOD"/>
    <property type="match status" value="1"/>
</dbReference>
<dbReference type="EMBL" id="WHJC01000655">
    <property type="protein sequence ID" value="MPQ45361.1"/>
    <property type="molecule type" value="Genomic_DNA"/>
</dbReference>
<comment type="caution">
    <text evidence="2">The sequence shown here is derived from an EMBL/GenBank/DDBJ whole genome shotgun (WGS) entry which is preliminary data.</text>
</comment>
<organism evidence="2 3">
    <name type="scientific">Clostridium tarantellae</name>
    <dbReference type="NCBI Taxonomy" id="39493"/>
    <lineage>
        <taxon>Bacteria</taxon>
        <taxon>Bacillati</taxon>
        <taxon>Bacillota</taxon>
        <taxon>Clostridia</taxon>
        <taxon>Eubacteriales</taxon>
        <taxon>Clostridiaceae</taxon>
        <taxon>Clostridium</taxon>
    </lineage>
</organism>
<name>A0A6I1MX80_9CLOT</name>